<feature type="binding site" evidence="9">
    <location>
        <position position="283"/>
    </location>
    <ligand>
        <name>ATP</name>
        <dbReference type="ChEBI" id="CHEBI:30616"/>
    </ligand>
</feature>
<feature type="short sequence motif" description="'HIGH' region" evidence="9">
    <location>
        <begin position="29"/>
        <end position="39"/>
    </location>
</feature>
<evidence type="ECO:0000256" key="1">
    <source>
        <dbReference type="ARBA" id="ARBA00011245"/>
    </source>
</evidence>
<evidence type="ECO:0000313" key="12">
    <source>
        <dbReference type="Proteomes" id="UP000177698"/>
    </source>
</evidence>
<accession>A0A1F7IAI7</accession>
<dbReference type="Gene3D" id="1.20.120.1910">
    <property type="entry name" value="Cysteine-tRNA ligase, C-terminal anti-codon recognition domain"/>
    <property type="match status" value="1"/>
</dbReference>
<gene>
    <name evidence="9" type="primary">cysS</name>
    <name evidence="11" type="ORF">A2954_03040</name>
</gene>
<dbReference type="EC" id="6.1.1.16" evidence="9"/>
<dbReference type="PRINTS" id="PR00983">
    <property type="entry name" value="TRNASYNTHCYS"/>
</dbReference>
<feature type="binding site" evidence="9">
    <location>
        <position position="252"/>
    </location>
    <ligand>
        <name>Zn(2+)</name>
        <dbReference type="ChEBI" id="CHEBI:29105"/>
    </ligand>
</feature>
<reference evidence="11 12" key="1">
    <citation type="journal article" date="2016" name="Nat. Commun.">
        <title>Thousands of microbial genomes shed light on interconnected biogeochemical processes in an aquifer system.</title>
        <authorList>
            <person name="Anantharaman K."/>
            <person name="Brown C.T."/>
            <person name="Hug L.A."/>
            <person name="Sharon I."/>
            <person name="Castelle C.J."/>
            <person name="Probst A.J."/>
            <person name="Thomas B.C."/>
            <person name="Singh A."/>
            <person name="Wilkins M.J."/>
            <person name="Karaoz U."/>
            <person name="Brodie E.L."/>
            <person name="Williams K.H."/>
            <person name="Hubbard S.S."/>
            <person name="Banfield J.F."/>
        </authorList>
    </citation>
    <scope>NUCLEOTIDE SEQUENCE [LARGE SCALE GENOMIC DNA]</scope>
</reference>
<dbReference type="InterPro" id="IPR014729">
    <property type="entry name" value="Rossmann-like_a/b/a_fold"/>
</dbReference>
<dbReference type="STRING" id="1802056.A2954_03040"/>
<dbReference type="Gene3D" id="3.40.50.620">
    <property type="entry name" value="HUPs"/>
    <property type="match status" value="1"/>
</dbReference>
<dbReference type="Proteomes" id="UP000177698">
    <property type="component" value="Unassembled WGS sequence"/>
</dbReference>
<evidence type="ECO:0000313" key="11">
    <source>
        <dbReference type="EMBL" id="OGK40352.1"/>
    </source>
</evidence>
<evidence type="ECO:0000256" key="5">
    <source>
        <dbReference type="ARBA" id="ARBA00022833"/>
    </source>
</evidence>
<dbReference type="PANTHER" id="PTHR10890:SF3">
    <property type="entry name" value="CYSTEINE--TRNA LIGASE, CYTOPLASMIC"/>
    <property type="match status" value="1"/>
</dbReference>
<feature type="domain" description="tRNA synthetases class I catalytic" evidence="10">
    <location>
        <begin position="14"/>
        <end position="327"/>
    </location>
</feature>
<dbReference type="CDD" id="cd00672">
    <property type="entry name" value="CysRS_core"/>
    <property type="match status" value="1"/>
</dbReference>
<protein>
    <recommendedName>
        <fullName evidence="9">Cysteine--tRNA ligase</fullName>
        <ecNumber evidence="9">6.1.1.16</ecNumber>
    </recommendedName>
    <alternativeName>
        <fullName evidence="9">Cysteinyl-tRNA synthetase</fullName>
        <shortName evidence="9">CysRS</shortName>
    </alternativeName>
</protein>
<comment type="caution">
    <text evidence="11">The sequence shown here is derived from an EMBL/GenBank/DDBJ whole genome shotgun (WGS) entry which is preliminary data.</text>
</comment>
<dbReference type="AlphaFoldDB" id="A0A1F7IAI7"/>
<comment type="similarity">
    <text evidence="9">Belongs to the class-I aminoacyl-tRNA synthetase family.</text>
</comment>
<feature type="short sequence motif" description="'KMSKS' region" evidence="9">
    <location>
        <begin position="280"/>
        <end position="284"/>
    </location>
</feature>
<dbReference type="GO" id="GO:0006423">
    <property type="term" value="P:cysteinyl-tRNA aminoacylation"/>
    <property type="evidence" value="ECO:0007669"/>
    <property type="project" value="UniProtKB-UniRule"/>
</dbReference>
<evidence type="ECO:0000256" key="9">
    <source>
        <dbReference type="HAMAP-Rule" id="MF_00041"/>
    </source>
</evidence>
<proteinExistence type="inferred from homology"/>
<keyword evidence="6 9" id="KW-0067">ATP-binding</keyword>
<dbReference type="GO" id="GO:0004817">
    <property type="term" value="F:cysteine-tRNA ligase activity"/>
    <property type="evidence" value="ECO:0007669"/>
    <property type="project" value="UniProtKB-UniRule"/>
</dbReference>
<dbReference type="SUPFAM" id="SSF47323">
    <property type="entry name" value="Anticodon-binding domain of a subclass of class I aminoacyl-tRNA synthetases"/>
    <property type="match status" value="1"/>
</dbReference>
<evidence type="ECO:0000256" key="8">
    <source>
        <dbReference type="ARBA" id="ARBA00023146"/>
    </source>
</evidence>
<organism evidence="11 12">
    <name type="scientific">Candidatus Roizmanbacteria bacterium RIFCSPLOWO2_01_FULL_37_12</name>
    <dbReference type="NCBI Taxonomy" id="1802056"/>
    <lineage>
        <taxon>Bacteria</taxon>
        <taxon>Candidatus Roizmaniibacteriota</taxon>
    </lineage>
</organism>
<dbReference type="GO" id="GO:0008270">
    <property type="term" value="F:zinc ion binding"/>
    <property type="evidence" value="ECO:0007669"/>
    <property type="project" value="UniProtKB-UniRule"/>
</dbReference>
<feature type="binding site" evidence="9">
    <location>
        <position position="27"/>
    </location>
    <ligand>
        <name>Zn(2+)</name>
        <dbReference type="ChEBI" id="CHEBI:29105"/>
    </ligand>
</feature>
<dbReference type="InterPro" id="IPR015803">
    <property type="entry name" value="Cys-tRNA-ligase"/>
</dbReference>
<evidence type="ECO:0000256" key="2">
    <source>
        <dbReference type="ARBA" id="ARBA00022598"/>
    </source>
</evidence>
<dbReference type="PANTHER" id="PTHR10890">
    <property type="entry name" value="CYSTEINYL-TRNA SYNTHETASE"/>
    <property type="match status" value="1"/>
</dbReference>
<comment type="subunit">
    <text evidence="1 9">Monomer.</text>
</comment>
<sequence>MKLYNSLTRRLEDFKPLEDRTVKFYHCGPTVYWVQHIGNLRAMTWADLIRRSLIFLDNKVIFVRNYTDVGHLTSDQDEGEDKMEKASKREGLTPDQIAEKYIKIFEADTEKLNILPPGFKPKASEFIPQMQDMIKILLDKNHAYFTDYAVYFDVSSYKNYNQLNRQNIDLNIAGSGKGKIDDPQKRHFADFALWFFKKGSHRNALQTWASPWGEGFPGWHIECSVMAKSLLGQTIDIHMGGIEHIAVHHTNEIAQSEAANGVKFVNYWLHNEHLSFEGEKMAKSKGTGFTLAEIQAQGFDPLDLRYFYLNAHYRSKQNFTWNGLSAAREGYFNLKNFVFSLRKQTQRSVLSKEKLAQLDTYRQNFSEFISNDCQIPQALALTWTMLKSSIPSTDKLDLLFEFDQVFGLKLNEFNEEKIPQQILRLAKDRIEARKKGDFELADNLRKQINEKGFIIEDIDDGFKIKKSILLLQK</sequence>
<comment type="catalytic activity">
    <reaction evidence="9">
        <text>tRNA(Cys) + L-cysteine + ATP = L-cysteinyl-tRNA(Cys) + AMP + diphosphate</text>
        <dbReference type="Rhea" id="RHEA:17773"/>
        <dbReference type="Rhea" id="RHEA-COMP:9661"/>
        <dbReference type="Rhea" id="RHEA-COMP:9679"/>
        <dbReference type="ChEBI" id="CHEBI:30616"/>
        <dbReference type="ChEBI" id="CHEBI:33019"/>
        <dbReference type="ChEBI" id="CHEBI:35235"/>
        <dbReference type="ChEBI" id="CHEBI:78442"/>
        <dbReference type="ChEBI" id="CHEBI:78517"/>
        <dbReference type="ChEBI" id="CHEBI:456215"/>
        <dbReference type="EC" id="6.1.1.16"/>
    </reaction>
</comment>
<keyword evidence="2 9" id="KW-0436">Ligase</keyword>
<keyword evidence="8 9" id="KW-0030">Aminoacyl-tRNA synthetase</keyword>
<comment type="cofactor">
    <cofactor evidence="9">
        <name>Zn(2+)</name>
        <dbReference type="ChEBI" id="CHEBI:29105"/>
    </cofactor>
    <text evidence="9">Binds 1 zinc ion per subunit.</text>
</comment>
<keyword evidence="7 9" id="KW-0648">Protein biosynthesis</keyword>
<keyword evidence="4 9" id="KW-0547">Nucleotide-binding</keyword>
<keyword evidence="9" id="KW-0963">Cytoplasm</keyword>
<name>A0A1F7IAI7_9BACT</name>
<dbReference type="InterPro" id="IPR009080">
    <property type="entry name" value="tRNAsynth_Ia_anticodon-bd"/>
</dbReference>
<keyword evidence="5 9" id="KW-0862">Zinc</keyword>
<feature type="binding site" evidence="9">
    <location>
        <position position="223"/>
    </location>
    <ligand>
        <name>Zn(2+)</name>
        <dbReference type="ChEBI" id="CHEBI:29105"/>
    </ligand>
</feature>
<feature type="binding site" evidence="9">
    <location>
        <position position="248"/>
    </location>
    <ligand>
        <name>Zn(2+)</name>
        <dbReference type="ChEBI" id="CHEBI:29105"/>
    </ligand>
</feature>
<evidence type="ECO:0000256" key="7">
    <source>
        <dbReference type="ARBA" id="ARBA00022917"/>
    </source>
</evidence>
<evidence type="ECO:0000256" key="3">
    <source>
        <dbReference type="ARBA" id="ARBA00022723"/>
    </source>
</evidence>
<dbReference type="EMBL" id="MGAG01000026">
    <property type="protein sequence ID" value="OGK40352.1"/>
    <property type="molecule type" value="Genomic_DNA"/>
</dbReference>
<dbReference type="SUPFAM" id="SSF52374">
    <property type="entry name" value="Nucleotidylyl transferase"/>
    <property type="match status" value="1"/>
</dbReference>
<dbReference type="GO" id="GO:0005829">
    <property type="term" value="C:cytosol"/>
    <property type="evidence" value="ECO:0007669"/>
    <property type="project" value="TreeGrafter"/>
</dbReference>
<evidence type="ECO:0000256" key="4">
    <source>
        <dbReference type="ARBA" id="ARBA00022741"/>
    </source>
</evidence>
<evidence type="ECO:0000256" key="6">
    <source>
        <dbReference type="ARBA" id="ARBA00022840"/>
    </source>
</evidence>
<dbReference type="InterPro" id="IPR032678">
    <property type="entry name" value="tRNA-synt_1_cat_dom"/>
</dbReference>
<keyword evidence="3 9" id="KW-0479">Metal-binding</keyword>
<dbReference type="GO" id="GO:0005524">
    <property type="term" value="F:ATP binding"/>
    <property type="evidence" value="ECO:0007669"/>
    <property type="project" value="UniProtKB-UniRule"/>
</dbReference>
<evidence type="ECO:0000259" key="10">
    <source>
        <dbReference type="Pfam" id="PF01406"/>
    </source>
</evidence>
<dbReference type="HAMAP" id="MF_00041">
    <property type="entry name" value="Cys_tRNA_synth"/>
    <property type="match status" value="1"/>
</dbReference>
<dbReference type="NCBIfam" id="TIGR00435">
    <property type="entry name" value="cysS"/>
    <property type="match status" value="1"/>
</dbReference>
<dbReference type="Pfam" id="PF01406">
    <property type="entry name" value="tRNA-synt_1e"/>
    <property type="match status" value="1"/>
</dbReference>
<dbReference type="InterPro" id="IPR024909">
    <property type="entry name" value="Cys-tRNA/MSH_ligase"/>
</dbReference>
<comment type="subcellular location">
    <subcellularLocation>
        <location evidence="9">Cytoplasm</location>
    </subcellularLocation>
</comment>